<evidence type="ECO:0000256" key="8">
    <source>
        <dbReference type="ARBA" id="ARBA00023014"/>
    </source>
</evidence>
<evidence type="ECO:0000259" key="10">
    <source>
        <dbReference type="PROSITE" id="PS51296"/>
    </source>
</evidence>
<evidence type="ECO:0000256" key="1">
    <source>
        <dbReference type="ARBA" id="ARBA00004370"/>
    </source>
</evidence>
<comment type="subcellular location">
    <subcellularLocation>
        <location evidence="1">Membrane</location>
    </subcellularLocation>
</comment>
<evidence type="ECO:0000256" key="5">
    <source>
        <dbReference type="ARBA" id="ARBA00022989"/>
    </source>
</evidence>
<keyword evidence="3" id="KW-0001">2Fe-2S</keyword>
<dbReference type="InterPro" id="IPR050584">
    <property type="entry name" value="Cholesterol_7-desaturase"/>
</dbReference>
<gene>
    <name evidence="11" type="ORF">M2272_002701</name>
</gene>
<dbReference type="InterPro" id="IPR017941">
    <property type="entry name" value="Rieske_2Fe-2S"/>
</dbReference>
<evidence type="ECO:0000256" key="7">
    <source>
        <dbReference type="ARBA" id="ARBA00023004"/>
    </source>
</evidence>
<reference evidence="11 12" key="1">
    <citation type="submission" date="2023-04" db="EMBL/GenBank/DDBJ databases">
        <title>Forest soil microbial communities from Buena Vista Peninsula, Colon Province, Panama.</title>
        <authorList>
            <person name="Bouskill N."/>
        </authorList>
    </citation>
    <scope>NUCLEOTIDE SEQUENCE [LARGE SCALE GENOMIC DNA]</scope>
    <source>
        <strain evidence="11 12">AC80</strain>
    </source>
</reference>
<evidence type="ECO:0000256" key="6">
    <source>
        <dbReference type="ARBA" id="ARBA00023002"/>
    </source>
</evidence>
<feature type="domain" description="Rieske" evidence="10">
    <location>
        <begin position="7"/>
        <end position="110"/>
    </location>
</feature>
<proteinExistence type="predicted"/>
<dbReference type="RefSeq" id="WP_280832643.1">
    <property type="nucleotide sequence ID" value="NZ_JARXVE010000003.1"/>
</dbReference>
<dbReference type="PANTHER" id="PTHR21266:SF32">
    <property type="entry name" value="CHOLESTEROL 7-DESATURASE NVD"/>
    <property type="match status" value="1"/>
</dbReference>
<dbReference type="Pfam" id="PF00355">
    <property type="entry name" value="Rieske"/>
    <property type="match status" value="1"/>
</dbReference>
<dbReference type="EMBL" id="JARXVE010000003">
    <property type="protein sequence ID" value="MDH6196061.1"/>
    <property type="molecule type" value="Genomic_DNA"/>
</dbReference>
<protein>
    <submittedName>
        <fullName evidence="11">Phenylpropionate dioxygenase-like ring-hydroxylating dioxygenase large terminal subunit</fullName>
    </submittedName>
</protein>
<accession>A0ABT6KZE0</accession>
<dbReference type="Pfam" id="PF19112">
    <property type="entry name" value="VanA_C"/>
    <property type="match status" value="1"/>
</dbReference>
<dbReference type="SUPFAM" id="SSF55961">
    <property type="entry name" value="Bet v1-like"/>
    <property type="match status" value="1"/>
</dbReference>
<evidence type="ECO:0000256" key="4">
    <source>
        <dbReference type="ARBA" id="ARBA00022723"/>
    </source>
</evidence>
<evidence type="ECO:0000313" key="12">
    <source>
        <dbReference type="Proteomes" id="UP001160130"/>
    </source>
</evidence>
<evidence type="ECO:0000256" key="3">
    <source>
        <dbReference type="ARBA" id="ARBA00022714"/>
    </source>
</evidence>
<dbReference type="PROSITE" id="PS51296">
    <property type="entry name" value="RIESKE"/>
    <property type="match status" value="1"/>
</dbReference>
<sequence>MLLKDHWYPACPSSKLTADAPTPFQVWDQHYVAFRDESGEPRILVDRCLHRGVPLSLGRVHDGVLSCGYHGWDYDGTGKVVHIPSLTRPLKVTYCVTAMHTREVDHYVWVWIPGEHESPTYEPAVLGVEDHGWIQQTKIWNSPIMAAVENQLDVAHTPFSHPGIYPGHKTEKGELPELQTRFGEVRAHDRSVTYWGPPSEETEPVPHWSEVAAWAQFDLPYRNYVFLTREGTYAIYHWVPLTETSCRLEFMGRSRLPNGDIAPPSGVVLFLEDELELLSQDRVLLEGAAERNRSGGQVERSVVADLPPQLARRLVDNELKGKAYDETGLADRQRTFEFRS</sequence>
<keyword evidence="2" id="KW-0812">Transmembrane</keyword>
<keyword evidence="4" id="KW-0479">Metal-binding</keyword>
<keyword evidence="6" id="KW-0560">Oxidoreductase</keyword>
<evidence type="ECO:0000256" key="2">
    <source>
        <dbReference type="ARBA" id="ARBA00022692"/>
    </source>
</evidence>
<keyword evidence="8" id="KW-0411">Iron-sulfur</keyword>
<dbReference type="SUPFAM" id="SSF50022">
    <property type="entry name" value="ISP domain"/>
    <property type="match status" value="1"/>
</dbReference>
<dbReference type="InterPro" id="IPR044043">
    <property type="entry name" value="VanA_C_cat"/>
</dbReference>
<dbReference type="InterPro" id="IPR036922">
    <property type="entry name" value="Rieske_2Fe-2S_sf"/>
</dbReference>
<comment type="caution">
    <text evidence="11">The sequence shown here is derived from an EMBL/GenBank/DDBJ whole genome shotgun (WGS) entry which is preliminary data.</text>
</comment>
<evidence type="ECO:0000313" key="11">
    <source>
        <dbReference type="EMBL" id="MDH6196061.1"/>
    </source>
</evidence>
<keyword evidence="9" id="KW-0472">Membrane</keyword>
<keyword evidence="7" id="KW-0408">Iron</keyword>
<dbReference type="Gene3D" id="2.102.10.10">
    <property type="entry name" value="Rieske [2Fe-2S] iron-sulphur domain"/>
    <property type="match status" value="1"/>
</dbReference>
<dbReference type="Proteomes" id="UP001160130">
    <property type="component" value="Unassembled WGS sequence"/>
</dbReference>
<dbReference type="PANTHER" id="PTHR21266">
    <property type="entry name" value="IRON-SULFUR DOMAIN CONTAINING PROTEIN"/>
    <property type="match status" value="1"/>
</dbReference>
<keyword evidence="12" id="KW-1185">Reference proteome</keyword>
<keyword evidence="5" id="KW-1133">Transmembrane helix</keyword>
<organism evidence="11 12">
    <name type="scientific">Mycolicibacterium frederiksbergense</name>
    <dbReference type="NCBI Taxonomy" id="117567"/>
    <lineage>
        <taxon>Bacteria</taxon>
        <taxon>Bacillati</taxon>
        <taxon>Actinomycetota</taxon>
        <taxon>Actinomycetes</taxon>
        <taxon>Mycobacteriales</taxon>
        <taxon>Mycobacteriaceae</taxon>
        <taxon>Mycolicibacterium</taxon>
    </lineage>
</organism>
<name>A0ABT6KZE0_9MYCO</name>
<dbReference type="Gene3D" id="3.90.380.10">
    <property type="entry name" value="Naphthalene 1,2-dioxygenase Alpha Subunit, Chain A, domain 1"/>
    <property type="match status" value="1"/>
</dbReference>
<evidence type="ECO:0000256" key="9">
    <source>
        <dbReference type="ARBA" id="ARBA00023136"/>
    </source>
</evidence>